<dbReference type="InterPro" id="IPR050223">
    <property type="entry name" value="D-isomer_2-hydroxyacid_DH"/>
</dbReference>
<dbReference type="InterPro" id="IPR029753">
    <property type="entry name" value="D-isomer_DH_CS"/>
</dbReference>
<dbReference type="PANTHER" id="PTHR10996:SF283">
    <property type="entry name" value="GLYOXYLATE_HYDROXYPYRUVATE REDUCTASE B"/>
    <property type="match status" value="1"/>
</dbReference>
<dbReference type="Proteomes" id="UP000327143">
    <property type="component" value="Chromosome"/>
</dbReference>
<organism evidence="6 7">
    <name type="scientific">Streptomyces viridosporus T7A</name>
    <dbReference type="NCBI Taxonomy" id="665577"/>
    <lineage>
        <taxon>Bacteria</taxon>
        <taxon>Bacillati</taxon>
        <taxon>Actinomycetota</taxon>
        <taxon>Actinomycetes</taxon>
        <taxon>Kitasatosporales</taxon>
        <taxon>Streptomycetaceae</taxon>
        <taxon>Streptomyces</taxon>
    </lineage>
</organism>
<dbReference type="CDD" id="cd05299">
    <property type="entry name" value="CtBP_dh"/>
    <property type="match status" value="1"/>
</dbReference>
<gene>
    <name evidence="6" type="ORF">CP969_20645</name>
</gene>
<name>A0ABX6AHV0_STRVD</name>
<evidence type="ECO:0000259" key="4">
    <source>
        <dbReference type="Pfam" id="PF00389"/>
    </source>
</evidence>
<sequence length="332" mass="34927">MGRPVVVFTDTEDLDPEPAARMLEDAGFEVRVGDSRDPDVIASLAADAVALIVGYARVDAALLDRLPGVRMIATMSAGYDMIDTAEAARRGLWVTNLPSVATEDVAVHAFACALSLVRRLPQADAVVRAGGWNEEFAAGGLPRRASELTLGLVGLGRIARHLATLAAPVFGRIAAHDPHTAQADWPAGVERYDDLDALAAATDVLSLHVPLTPATRGIADARLFGRLRPGGLFVNVSRGELVDTAALLDALDSGRLAGAALDVLPVEPPPPGDPLRGHPDIRLSPHSAYLSDTSRRAYVCKPAENVIAWHRTGRPVTPVVDPTAPSVEGATV</sequence>
<dbReference type="EMBL" id="CP023700">
    <property type="protein sequence ID" value="QEU86821.1"/>
    <property type="molecule type" value="Genomic_DNA"/>
</dbReference>
<dbReference type="InterPro" id="IPR036291">
    <property type="entry name" value="NAD(P)-bd_dom_sf"/>
</dbReference>
<evidence type="ECO:0000256" key="1">
    <source>
        <dbReference type="ARBA" id="ARBA00005854"/>
    </source>
</evidence>
<dbReference type="RefSeq" id="WP_004985581.1">
    <property type="nucleotide sequence ID" value="NZ_CP023700.1"/>
</dbReference>
<dbReference type="SUPFAM" id="SSF51735">
    <property type="entry name" value="NAD(P)-binding Rossmann-fold domains"/>
    <property type="match status" value="1"/>
</dbReference>
<evidence type="ECO:0000259" key="5">
    <source>
        <dbReference type="Pfam" id="PF02826"/>
    </source>
</evidence>
<comment type="similarity">
    <text evidence="1 3">Belongs to the D-isomer specific 2-hydroxyacid dehydrogenase family.</text>
</comment>
<feature type="domain" description="D-isomer specific 2-hydroxyacid dehydrogenase catalytic" evidence="4">
    <location>
        <begin position="13"/>
        <end position="319"/>
    </location>
</feature>
<dbReference type="InterPro" id="IPR006139">
    <property type="entry name" value="D-isomer_2_OHA_DH_cat_dom"/>
</dbReference>
<proteinExistence type="inferred from homology"/>
<evidence type="ECO:0000313" key="6">
    <source>
        <dbReference type="EMBL" id="QEU86821.1"/>
    </source>
</evidence>
<evidence type="ECO:0000313" key="7">
    <source>
        <dbReference type="Proteomes" id="UP000327143"/>
    </source>
</evidence>
<accession>A0ABX6AHV0</accession>
<evidence type="ECO:0000256" key="2">
    <source>
        <dbReference type="ARBA" id="ARBA00023002"/>
    </source>
</evidence>
<keyword evidence="2 3" id="KW-0560">Oxidoreductase</keyword>
<reference evidence="6 7" key="1">
    <citation type="submission" date="2017-09" db="EMBL/GenBank/DDBJ databases">
        <authorList>
            <person name="Lee N."/>
            <person name="Cho B.-K."/>
        </authorList>
    </citation>
    <scope>NUCLEOTIDE SEQUENCE [LARGE SCALE GENOMIC DNA]</scope>
    <source>
        <strain evidence="6 7">ATCC 39115</strain>
    </source>
</reference>
<protein>
    <submittedName>
        <fullName evidence="6">C-terminal binding protein</fullName>
    </submittedName>
</protein>
<dbReference type="PROSITE" id="PS00671">
    <property type="entry name" value="D_2_HYDROXYACID_DH_3"/>
    <property type="match status" value="1"/>
</dbReference>
<dbReference type="Gene3D" id="3.40.50.720">
    <property type="entry name" value="NAD(P)-binding Rossmann-like Domain"/>
    <property type="match status" value="2"/>
</dbReference>
<dbReference type="Pfam" id="PF02826">
    <property type="entry name" value="2-Hacid_dh_C"/>
    <property type="match status" value="1"/>
</dbReference>
<dbReference type="InterPro" id="IPR006140">
    <property type="entry name" value="D-isomer_DH_NAD-bd"/>
</dbReference>
<keyword evidence="7" id="KW-1185">Reference proteome</keyword>
<feature type="domain" description="D-isomer specific 2-hydroxyacid dehydrogenase NAD-binding" evidence="5">
    <location>
        <begin position="111"/>
        <end position="288"/>
    </location>
</feature>
<dbReference type="InterPro" id="IPR043322">
    <property type="entry name" value="CtBP"/>
</dbReference>
<evidence type="ECO:0000256" key="3">
    <source>
        <dbReference type="RuleBase" id="RU003719"/>
    </source>
</evidence>
<dbReference type="SUPFAM" id="SSF52283">
    <property type="entry name" value="Formate/glycerate dehydrogenase catalytic domain-like"/>
    <property type="match status" value="1"/>
</dbReference>
<dbReference type="Pfam" id="PF00389">
    <property type="entry name" value="2-Hacid_dh"/>
    <property type="match status" value="1"/>
</dbReference>
<dbReference type="PANTHER" id="PTHR10996">
    <property type="entry name" value="2-HYDROXYACID DEHYDROGENASE-RELATED"/>
    <property type="match status" value="1"/>
</dbReference>